<comment type="function">
    <text evidence="10">Recognizes and hydrolyzes the peptide bond at the C-terminal Gly of ubiquitin. Involved in the processing of poly-ubiquitin precursors as well as that of ubiquitinated proteins. Is involved in resistance to the arginine analog canavanine (CAN).</text>
</comment>
<dbReference type="PANTHER" id="PTHR24006:SF781">
    <property type="entry name" value="LD34905P"/>
    <property type="match status" value="1"/>
</dbReference>
<keyword evidence="8" id="KW-0378">Hydrolase</keyword>
<accession>A0A7J7KZP3</accession>
<evidence type="ECO:0000259" key="13">
    <source>
        <dbReference type="PROSITE" id="PS50235"/>
    </source>
</evidence>
<feature type="region of interest" description="Disordered" evidence="12">
    <location>
        <begin position="857"/>
        <end position="900"/>
    </location>
</feature>
<evidence type="ECO:0000256" key="6">
    <source>
        <dbReference type="ARBA" id="ARBA00022771"/>
    </source>
</evidence>
<dbReference type="EMBL" id="JACGCM010002779">
    <property type="protein sequence ID" value="KAF6135772.1"/>
    <property type="molecule type" value="Genomic_DNA"/>
</dbReference>
<dbReference type="GO" id="GO:0008270">
    <property type="term" value="F:zinc ion binding"/>
    <property type="evidence" value="ECO:0007669"/>
    <property type="project" value="UniProtKB-KW"/>
</dbReference>
<dbReference type="SUPFAM" id="SSF54001">
    <property type="entry name" value="Cysteine proteinases"/>
    <property type="match status" value="1"/>
</dbReference>
<evidence type="ECO:0000256" key="8">
    <source>
        <dbReference type="ARBA" id="ARBA00022801"/>
    </source>
</evidence>
<evidence type="ECO:0000256" key="7">
    <source>
        <dbReference type="ARBA" id="ARBA00022786"/>
    </source>
</evidence>
<dbReference type="SUPFAM" id="SSF57850">
    <property type="entry name" value="RING/U-box"/>
    <property type="match status" value="1"/>
</dbReference>
<keyword evidence="16" id="KW-1185">Reference proteome</keyword>
<dbReference type="Proteomes" id="UP000541444">
    <property type="component" value="Unassembled WGS sequence"/>
</dbReference>
<dbReference type="PROSITE" id="PS50235">
    <property type="entry name" value="USP_3"/>
    <property type="match status" value="1"/>
</dbReference>
<dbReference type="PROSITE" id="PS00972">
    <property type="entry name" value="USP_1"/>
    <property type="match status" value="1"/>
</dbReference>
<feature type="compositionally biased region" description="Polar residues" evidence="12">
    <location>
        <begin position="775"/>
        <end position="787"/>
    </location>
</feature>
<dbReference type="InterPro" id="IPR038765">
    <property type="entry name" value="Papain-like_cys_pep_sf"/>
</dbReference>
<dbReference type="Gene3D" id="3.30.40.10">
    <property type="entry name" value="Zinc/RING finger domain, C3HC4 (zinc finger)"/>
    <property type="match status" value="1"/>
</dbReference>
<feature type="region of interest" description="Disordered" evidence="12">
    <location>
        <begin position="1"/>
        <end position="25"/>
    </location>
</feature>
<dbReference type="OrthoDB" id="2020758at2759"/>
<dbReference type="PANTHER" id="PTHR24006">
    <property type="entry name" value="UBIQUITIN CARBOXYL-TERMINAL HYDROLASE"/>
    <property type="match status" value="1"/>
</dbReference>
<protein>
    <recommendedName>
        <fullName evidence="3">ubiquitinyl hydrolase 1</fullName>
        <ecNumber evidence="3">3.4.19.12</ecNumber>
    </recommendedName>
</protein>
<evidence type="ECO:0000256" key="4">
    <source>
        <dbReference type="ARBA" id="ARBA00022670"/>
    </source>
</evidence>
<dbReference type="EC" id="3.4.19.12" evidence="3"/>
<keyword evidence="9" id="KW-0862">Zinc</keyword>
<dbReference type="Pfam" id="PF00443">
    <property type="entry name" value="UCH"/>
    <property type="match status" value="1"/>
</dbReference>
<feature type="region of interest" description="Disordered" evidence="12">
    <location>
        <begin position="86"/>
        <end position="105"/>
    </location>
</feature>
<keyword evidence="4" id="KW-0645">Protease</keyword>
<name>A0A7J7KZP3_9MAGN</name>
<feature type="domain" description="UBP-type" evidence="14">
    <location>
        <begin position="54"/>
        <end position="186"/>
    </location>
</feature>
<dbReference type="InterPro" id="IPR028889">
    <property type="entry name" value="USP"/>
</dbReference>
<evidence type="ECO:0000256" key="12">
    <source>
        <dbReference type="SAM" id="MobiDB-lite"/>
    </source>
</evidence>
<dbReference type="InterPro" id="IPR013083">
    <property type="entry name" value="Znf_RING/FYVE/PHD"/>
</dbReference>
<feature type="region of interest" description="Disordered" evidence="12">
    <location>
        <begin position="750"/>
        <end position="813"/>
    </location>
</feature>
<dbReference type="GO" id="GO:0004843">
    <property type="term" value="F:cysteine-type deubiquitinase activity"/>
    <property type="evidence" value="ECO:0007669"/>
    <property type="project" value="UniProtKB-EC"/>
</dbReference>
<feature type="domain" description="USP" evidence="13">
    <location>
        <begin position="230"/>
        <end position="970"/>
    </location>
</feature>
<evidence type="ECO:0000256" key="1">
    <source>
        <dbReference type="ARBA" id="ARBA00000707"/>
    </source>
</evidence>
<feature type="compositionally biased region" description="Polar residues" evidence="12">
    <location>
        <begin position="857"/>
        <end position="882"/>
    </location>
</feature>
<dbReference type="InterPro" id="IPR050164">
    <property type="entry name" value="Peptidase_C19"/>
</dbReference>
<dbReference type="InterPro" id="IPR001607">
    <property type="entry name" value="Znf_UBP"/>
</dbReference>
<dbReference type="Pfam" id="PF02148">
    <property type="entry name" value="zf-UBP"/>
    <property type="match status" value="1"/>
</dbReference>
<proteinExistence type="inferred from homology"/>
<evidence type="ECO:0000256" key="5">
    <source>
        <dbReference type="ARBA" id="ARBA00022723"/>
    </source>
</evidence>
<comment type="caution">
    <text evidence="15">The sequence shown here is derived from an EMBL/GenBank/DDBJ whole genome shotgun (WGS) entry which is preliminary data.</text>
</comment>
<evidence type="ECO:0000256" key="2">
    <source>
        <dbReference type="ARBA" id="ARBA00009085"/>
    </source>
</evidence>
<evidence type="ECO:0000256" key="9">
    <source>
        <dbReference type="ARBA" id="ARBA00022833"/>
    </source>
</evidence>
<dbReference type="InterPro" id="IPR018200">
    <property type="entry name" value="USP_CS"/>
</dbReference>
<evidence type="ECO:0000313" key="15">
    <source>
        <dbReference type="EMBL" id="KAF6135772.1"/>
    </source>
</evidence>
<gene>
    <name evidence="15" type="ORF">GIB67_028628</name>
</gene>
<dbReference type="InterPro" id="IPR001394">
    <property type="entry name" value="Peptidase_C19_UCH"/>
</dbReference>
<dbReference type="GO" id="GO:0005634">
    <property type="term" value="C:nucleus"/>
    <property type="evidence" value="ECO:0007669"/>
    <property type="project" value="TreeGrafter"/>
</dbReference>
<organism evidence="15 16">
    <name type="scientific">Kingdonia uniflora</name>
    <dbReference type="NCBI Taxonomy" id="39325"/>
    <lineage>
        <taxon>Eukaryota</taxon>
        <taxon>Viridiplantae</taxon>
        <taxon>Streptophyta</taxon>
        <taxon>Embryophyta</taxon>
        <taxon>Tracheophyta</taxon>
        <taxon>Spermatophyta</taxon>
        <taxon>Magnoliopsida</taxon>
        <taxon>Ranunculales</taxon>
        <taxon>Circaeasteraceae</taxon>
        <taxon>Kingdonia</taxon>
    </lineage>
</organism>
<evidence type="ECO:0000256" key="3">
    <source>
        <dbReference type="ARBA" id="ARBA00012759"/>
    </source>
</evidence>
<keyword evidence="7" id="KW-0833">Ubl conjugation pathway</keyword>
<evidence type="ECO:0000256" key="10">
    <source>
        <dbReference type="ARBA" id="ARBA00058678"/>
    </source>
</evidence>
<comment type="similarity">
    <text evidence="2">Belongs to the peptidase C19 family.</text>
</comment>
<dbReference type="GO" id="GO:0005829">
    <property type="term" value="C:cytosol"/>
    <property type="evidence" value="ECO:0007669"/>
    <property type="project" value="TreeGrafter"/>
</dbReference>
<dbReference type="GO" id="GO:0006508">
    <property type="term" value="P:proteolysis"/>
    <property type="evidence" value="ECO:0007669"/>
    <property type="project" value="UniProtKB-KW"/>
</dbReference>
<dbReference type="FunFam" id="3.30.40.10:FF:000900">
    <property type="entry name" value="Ubiquitinyl hydrolase 1"/>
    <property type="match status" value="1"/>
</dbReference>
<keyword evidence="5" id="KW-0479">Metal-binding</keyword>
<sequence>MGKKIKRRPRNIDKEKRVSNKVGGDEVAAEKVVGDQGGLDMVVADEVLVVKDRKTCTHVEKGVNLENLKKIELGKLVRCEDCRESSADRRDNKGKGKQGKKKGTGNGGTSKLIWVCLECGHFTCGGVGLPTTPQCHALRHARQNRHHCVVQLDNPQLRWCFVCSSLIPDEKAEKGEEHKDIIKEVVKLIKGRLSGAPVDVENVWFGSSSGNVKDSVKLENAERTGGYVVRGLVNHGNTCFFNSVLQNLIAIDQFRNSFIKLDLFFGPLTSSLKKLLDEASLESNTKNIISPKPVLKCISDRASQFKGYQQQDSHELLRCLLDGLQHEESAAKKVLSSVENEQTSNLGPLFVDMIFGGRLSSTVCCLTCRHSSIVYEPFLDLSLPVPTKKPASENILLASQTKKSKQPLKKEVKRGGKFRGKGKMDALPMLTQCSTSTAERDDSSCLTPSIVPVKEENMAELDDCSWMNFLGKDTSHNGHPSTSQNLEISIGPETQQVCDSDNVLQISLYSQQQVFLPHKEPIPELNSCADDVLLDVQSSEVILLPYKEEFSQNTVIPISSETQQIYESEDVLQNSLDSQQHGFLPNREPNQDLDFPELISYADVVPLQMQVSEVILLPFKGEIETTKEMESKVGEASSSIVVYAQDTLELDGLGDLFNEPEMLSSHGNGKTETLLIAGNMSESDPDEVDDTDAPMSIDRCLAYFVKPELLSNEQAWHCENCSLVAAKENQSKPTLKRQLNGDQLKSKNASLDLDEVRSSNTGFGNSYNGKLETDIGSTTTADCSVPQSEIIGEPNSKYSNGEISPSDKERDLDFGNATFSYRQTSCGEDPQRDIALNQSNSFPLEVSTSIVNSCSDQASDSCSVNEPGSMRKSVQQTPSSKFRLSAGEPSNGGESLDSKGVKVKRDASKRILIDKAPPVLTIHLKRFNQDARGRLSKMNGHVSFLDTIDLKPYMDSRCTYNLIYSFLITV</sequence>
<evidence type="ECO:0000259" key="14">
    <source>
        <dbReference type="PROSITE" id="PS50271"/>
    </source>
</evidence>
<dbReference type="SMART" id="SM00290">
    <property type="entry name" value="ZnF_UBP"/>
    <property type="match status" value="1"/>
</dbReference>
<comment type="catalytic activity">
    <reaction evidence="1">
        <text>Thiol-dependent hydrolysis of ester, thioester, amide, peptide and isopeptide bonds formed by the C-terminal Gly of ubiquitin (a 76-residue protein attached to proteins as an intracellular targeting signal).</text>
        <dbReference type="EC" id="3.4.19.12"/>
    </reaction>
</comment>
<evidence type="ECO:0000256" key="11">
    <source>
        <dbReference type="PROSITE-ProRule" id="PRU00502"/>
    </source>
</evidence>
<dbReference type="PROSITE" id="PS50271">
    <property type="entry name" value="ZF_UBP"/>
    <property type="match status" value="1"/>
</dbReference>
<dbReference type="AlphaFoldDB" id="A0A7J7KZP3"/>
<reference evidence="15 16" key="1">
    <citation type="journal article" date="2020" name="IScience">
        <title>Genome Sequencing of the Endangered Kingdonia uniflora (Circaeasteraceae, Ranunculales) Reveals Potential Mechanisms of Evolutionary Specialization.</title>
        <authorList>
            <person name="Sun Y."/>
            <person name="Deng T."/>
            <person name="Zhang A."/>
            <person name="Moore M.J."/>
            <person name="Landis J.B."/>
            <person name="Lin N."/>
            <person name="Zhang H."/>
            <person name="Zhang X."/>
            <person name="Huang J."/>
            <person name="Zhang X."/>
            <person name="Sun H."/>
            <person name="Wang H."/>
        </authorList>
    </citation>
    <scope>NUCLEOTIDE SEQUENCE [LARGE SCALE GENOMIC DNA]</scope>
    <source>
        <strain evidence="15">TB1705</strain>
        <tissue evidence="15">Leaf</tissue>
    </source>
</reference>
<evidence type="ECO:0000313" key="16">
    <source>
        <dbReference type="Proteomes" id="UP000541444"/>
    </source>
</evidence>
<feature type="compositionally biased region" description="Polar residues" evidence="12">
    <location>
        <begin position="758"/>
        <end position="768"/>
    </location>
</feature>
<dbReference type="GO" id="GO:0016579">
    <property type="term" value="P:protein deubiquitination"/>
    <property type="evidence" value="ECO:0007669"/>
    <property type="project" value="InterPro"/>
</dbReference>
<keyword evidence="6 11" id="KW-0863">Zinc-finger</keyword>
<dbReference type="Gene3D" id="3.90.70.10">
    <property type="entry name" value="Cysteine proteinases"/>
    <property type="match status" value="2"/>
</dbReference>